<dbReference type="CDD" id="cd09279">
    <property type="entry name" value="RNase_HI_like"/>
    <property type="match status" value="1"/>
</dbReference>
<name>A0A0G0ESF3_UNCC3</name>
<dbReference type="AlphaFoldDB" id="A0A0G0ESF3"/>
<comment type="caution">
    <text evidence="2">The sequence shown here is derived from an EMBL/GenBank/DDBJ whole genome shotgun (WGS) entry which is preliminary data.</text>
</comment>
<accession>A0A0G0ESF3</accession>
<dbReference type="SUPFAM" id="SSF53098">
    <property type="entry name" value="Ribonuclease H-like"/>
    <property type="match status" value="1"/>
</dbReference>
<evidence type="ECO:0000259" key="1">
    <source>
        <dbReference type="PROSITE" id="PS50879"/>
    </source>
</evidence>
<protein>
    <recommendedName>
        <fullName evidence="1">RNase H type-1 domain-containing protein</fullName>
    </recommendedName>
</protein>
<dbReference type="EMBL" id="LBQB01000001">
    <property type="protein sequence ID" value="KKP70257.1"/>
    <property type="molecule type" value="Genomic_DNA"/>
</dbReference>
<dbReference type="GO" id="GO:0004523">
    <property type="term" value="F:RNA-DNA hybrid ribonuclease activity"/>
    <property type="evidence" value="ECO:0007669"/>
    <property type="project" value="InterPro"/>
</dbReference>
<dbReference type="Proteomes" id="UP000034581">
    <property type="component" value="Unassembled WGS sequence"/>
</dbReference>
<evidence type="ECO:0000313" key="3">
    <source>
        <dbReference type="Proteomes" id="UP000034581"/>
    </source>
</evidence>
<dbReference type="Gene3D" id="3.30.420.10">
    <property type="entry name" value="Ribonuclease H-like superfamily/Ribonuclease H"/>
    <property type="match status" value="1"/>
</dbReference>
<reference evidence="2 3" key="1">
    <citation type="journal article" date="2015" name="Nature">
        <title>rRNA introns, odd ribosomes, and small enigmatic genomes across a large radiation of phyla.</title>
        <authorList>
            <person name="Brown C.T."/>
            <person name="Hug L.A."/>
            <person name="Thomas B.C."/>
            <person name="Sharon I."/>
            <person name="Castelle C.J."/>
            <person name="Singh A."/>
            <person name="Wilkins M.J."/>
            <person name="Williams K.H."/>
            <person name="Banfield J.F."/>
        </authorList>
    </citation>
    <scope>NUCLEOTIDE SEQUENCE [LARGE SCALE GENOMIC DNA]</scope>
</reference>
<proteinExistence type="predicted"/>
<dbReference type="Pfam" id="PF13456">
    <property type="entry name" value="RVT_3"/>
    <property type="match status" value="1"/>
</dbReference>
<dbReference type="PANTHER" id="PTHR48475">
    <property type="entry name" value="RIBONUCLEASE H"/>
    <property type="match status" value="1"/>
</dbReference>
<dbReference type="InterPro" id="IPR012337">
    <property type="entry name" value="RNaseH-like_sf"/>
</dbReference>
<dbReference type="STRING" id="1618350.UR67_C0001G0166"/>
<dbReference type="PANTHER" id="PTHR48475:SF1">
    <property type="entry name" value="RNASE H TYPE-1 DOMAIN-CONTAINING PROTEIN"/>
    <property type="match status" value="1"/>
</dbReference>
<feature type="domain" description="RNase H type-1" evidence="1">
    <location>
        <begin position="71"/>
        <end position="208"/>
    </location>
</feature>
<evidence type="ECO:0000313" key="2">
    <source>
        <dbReference type="EMBL" id="KKP70257.1"/>
    </source>
</evidence>
<dbReference type="GO" id="GO:0003676">
    <property type="term" value="F:nucleic acid binding"/>
    <property type="evidence" value="ECO:0007669"/>
    <property type="project" value="InterPro"/>
</dbReference>
<dbReference type="InterPro" id="IPR002156">
    <property type="entry name" value="RNaseH_domain"/>
</dbReference>
<sequence>MKKDKVNLQSLFGAFICWAKSNNWISEENNEFFLTEEGSDEMSALGLDIKEVLNGKEIEADDIDPESIKKEIDKVHLYTDGGSRGNQFVEGGKAAIGMLLCNECDEVIMKHKQYLGKATNNQAEYTALITGLNLVKNFHSKYVVCFSDSQLMINQLNGLYRIKDTKLQKLVMKVKELERDFKSVKYIHLPRENKMLKKADKMVNKVLDAQGV</sequence>
<dbReference type="InterPro" id="IPR036397">
    <property type="entry name" value="RNaseH_sf"/>
</dbReference>
<organism evidence="2 3">
    <name type="scientific">candidate division CPR3 bacterium GW2011_GWF2_35_18</name>
    <dbReference type="NCBI Taxonomy" id="1618350"/>
    <lineage>
        <taxon>Bacteria</taxon>
        <taxon>Bacteria division CPR3</taxon>
    </lineage>
</organism>
<gene>
    <name evidence="2" type="ORF">UR67_C0001G0166</name>
</gene>
<dbReference type="PROSITE" id="PS50879">
    <property type="entry name" value="RNASE_H_1"/>
    <property type="match status" value="1"/>
</dbReference>